<organism evidence="1 2">
    <name type="scientific">Stygiolobus caldivivus</name>
    <dbReference type="NCBI Taxonomy" id="2824673"/>
    <lineage>
        <taxon>Archaea</taxon>
        <taxon>Thermoproteota</taxon>
        <taxon>Thermoprotei</taxon>
        <taxon>Sulfolobales</taxon>
        <taxon>Sulfolobaceae</taxon>
        <taxon>Stygiolobus</taxon>
    </lineage>
</organism>
<sequence>MIDFEKLGYDTKNMHAYFKFSEASYYLHSNGYHEAYHRVIAHTFKDSNKMFLSTLFFPFESVNLIHFEARVKGMDCEPGFSYTKSAVKYQYIMGVSFNCKEVIPKGSDVEVYFHFKLMDWVLNSKEKILDVLREIYGDTYIASMLYVTNITPILEYAVNMNYPGFKIKKSLKVVADKVDMFGKPLSVISTEEVPHEEDSVTANWSSLIPNKTYVLINYLE</sequence>
<protein>
    <submittedName>
        <fullName evidence="1">Uncharacterized protein</fullName>
    </submittedName>
</protein>
<gene>
    <name evidence="1" type="ORF">KN1_12920</name>
</gene>
<dbReference type="AlphaFoldDB" id="A0A8D5U6J3"/>
<evidence type="ECO:0000313" key="1">
    <source>
        <dbReference type="EMBL" id="BCU69995.1"/>
    </source>
</evidence>
<proteinExistence type="predicted"/>
<keyword evidence="2" id="KW-1185">Reference proteome</keyword>
<evidence type="ECO:0000313" key="2">
    <source>
        <dbReference type="Proteomes" id="UP000825123"/>
    </source>
</evidence>
<dbReference type="KEGG" id="csty:KN1_12920"/>
<dbReference type="Proteomes" id="UP000825123">
    <property type="component" value="Chromosome"/>
</dbReference>
<reference evidence="1 2" key="1">
    <citation type="submission" date="2021-04" db="EMBL/GenBank/DDBJ databases">
        <title>Complete genome sequence of Stygiolobus sp. KN-1.</title>
        <authorList>
            <person name="Nakamura K."/>
            <person name="Sakai H."/>
            <person name="Kurosawa N."/>
        </authorList>
    </citation>
    <scope>NUCLEOTIDE SEQUENCE [LARGE SCALE GENOMIC DNA]</scope>
    <source>
        <strain evidence="1 2">KN-1</strain>
    </source>
</reference>
<dbReference type="RefSeq" id="WP_221290162.1">
    <property type="nucleotide sequence ID" value="NZ_AP024597.1"/>
</dbReference>
<accession>A0A8D5U6J3</accession>
<dbReference type="GeneID" id="66163022"/>
<dbReference type="EMBL" id="AP024597">
    <property type="protein sequence ID" value="BCU69995.1"/>
    <property type="molecule type" value="Genomic_DNA"/>
</dbReference>
<name>A0A8D5U6J3_9CREN</name>